<dbReference type="SUPFAM" id="SSF50129">
    <property type="entry name" value="GroES-like"/>
    <property type="match status" value="1"/>
</dbReference>
<dbReference type="PANTHER" id="PTHR43205:SF7">
    <property type="entry name" value="PROSTAGLANDIN REDUCTASE 1"/>
    <property type="match status" value="1"/>
</dbReference>
<dbReference type="SUPFAM" id="SSF51735">
    <property type="entry name" value="NAD(P)-binding Rossmann-fold domains"/>
    <property type="match status" value="1"/>
</dbReference>
<dbReference type="STRING" id="270351.Maq22A_c16150"/>
<name>A0A0C6FCW7_9HYPH</name>
<evidence type="ECO:0000313" key="4">
    <source>
        <dbReference type="Proteomes" id="UP000061432"/>
    </source>
</evidence>
<proteinExistence type="predicted"/>
<dbReference type="EMBL" id="AP014704">
    <property type="protein sequence ID" value="BAQ46368.1"/>
    <property type="molecule type" value="Genomic_DNA"/>
</dbReference>
<dbReference type="Gene3D" id="3.90.180.10">
    <property type="entry name" value="Medium-chain alcohol dehydrogenases, catalytic domain"/>
    <property type="match status" value="1"/>
</dbReference>
<dbReference type="PANTHER" id="PTHR43205">
    <property type="entry name" value="PROSTAGLANDIN REDUCTASE"/>
    <property type="match status" value="1"/>
</dbReference>
<dbReference type="InterPro" id="IPR045010">
    <property type="entry name" value="MDR_fam"/>
</dbReference>
<dbReference type="Pfam" id="PF16884">
    <property type="entry name" value="ADH_N_2"/>
    <property type="match status" value="1"/>
</dbReference>
<dbReference type="InterPro" id="IPR041694">
    <property type="entry name" value="ADH_N_2"/>
</dbReference>
<evidence type="ECO:0000256" key="1">
    <source>
        <dbReference type="ARBA" id="ARBA00023002"/>
    </source>
</evidence>
<accession>A0A0C6FCW7</accession>
<dbReference type="InterPro" id="IPR036291">
    <property type="entry name" value="NAD(P)-bd_dom_sf"/>
</dbReference>
<dbReference type="RefSeq" id="WP_197682131.1">
    <property type="nucleotide sequence ID" value="NZ_AP014704.1"/>
</dbReference>
<dbReference type="PATRIC" id="fig|270351.10.peg.3108"/>
<dbReference type="KEGG" id="maqu:Maq22A_c16150"/>
<dbReference type="InterPro" id="IPR013149">
    <property type="entry name" value="ADH-like_C"/>
</dbReference>
<dbReference type="AlphaFoldDB" id="A0A0C6FCW7"/>
<keyword evidence="1" id="KW-0560">Oxidoreductase</keyword>
<dbReference type="InterPro" id="IPR011032">
    <property type="entry name" value="GroES-like_sf"/>
</dbReference>
<organism evidence="3 4">
    <name type="scientific">Methylobacterium aquaticum</name>
    <dbReference type="NCBI Taxonomy" id="270351"/>
    <lineage>
        <taxon>Bacteria</taxon>
        <taxon>Pseudomonadati</taxon>
        <taxon>Pseudomonadota</taxon>
        <taxon>Alphaproteobacteria</taxon>
        <taxon>Hyphomicrobiales</taxon>
        <taxon>Methylobacteriaceae</taxon>
        <taxon>Methylobacterium</taxon>
    </lineage>
</organism>
<dbReference type="Proteomes" id="UP000061432">
    <property type="component" value="Chromosome"/>
</dbReference>
<gene>
    <name evidence="3" type="ORF">Maq22A_c16150</name>
</gene>
<dbReference type="Gene3D" id="3.40.50.720">
    <property type="entry name" value="NAD(P)-binding Rossmann-like Domain"/>
    <property type="match status" value="1"/>
</dbReference>
<dbReference type="Pfam" id="PF00107">
    <property type="entry name" value="ADH_zinc_N"/>
    <property type="match status" value="1"/>
</dbReference>
<sequence>MTGPIDIPAYSLPDTNRRVLLARRPVGIPQPDDFELEAGPVPEPGPGEILVRNLYLSVDPAQRGWASAEANYSQPVPLGGPMRALAVGIVVRSNSPEVAEGEVLYGWFGWQEYAAVPVSAIFRRCTEAVPLSAHAGLLGLNGLTAYLGLTVLGRPQAGETVLVSTAAGAVGSLVGQIARNLGCRPLGLTGDDAKVARCREAYGYAAAWNYRTDDWSAALAAEAPEGVNVYFDNVGGPILDAALRRMAVAGRIVQCGTASVASWTEVPTGPRVEREILTRRLVWSGFVVLDHKPRFEEAVAALAGWYHEGRIRLDEDVTEGIEGAPGAIAGLYRGENRGKRLIYVG</sequence>
<evidence type="ECO:0000259" key="2">
    <source>
        <dbReference type="SMART" id="SM00829"/>
    </source>
</evidence>
<dbReference type="InterPro" id="IPR020843">
    <property type="entry name" value="ER"/>
</dbReference>
<reference evidence="4" key="2">
    <citation type="submission" date="2015-01" db="EMBL/GenBank/DDBJ databases">
        <title>Complete genome sequence of Methylobacterium aquaticum strain 22A.</title>
        <authorList>
            <person name="Tani A."/>
            <person name="Ogura Y."/>
            <person name="Hayashi T."/>
        </authorList>
    </citation>
    <scope>NUCLEOTIDE SEQUENCE [LARGE SCALE GENOMIC DNA]</scope>
    <source>
        <strain evidence="4">MA-22A</strain>
    </source>
</reference>
<evidence type="ECO:0000313" key="3">
    <source>
        <dbReference type="EMBL" id="BAQ46368.1"/>
    </source>
</evidence>
<protein>
    <submittedName>
        <fullName evidence="3">Alcohol dehydrogenase</fullName>
    </submittedName>
</protein>
<dbReference type="CDD" id="cd05288">
    <property type="entry name" value="PGDH"/>
    <property type="match status" value="1"/>
</dbReference>
<dbReference type="GO" id="GO:0016628">
    <property type="term" value="F:oxidoreductase activity, acting on the CH-CH group of donors, NAD or NADP as acceptor"/>
    <property type="evidence" value="ECO:0007669"/>
    <property type="project" value="InterPro"/>
</dbReference>
<dbReference type="SMART" id="SM00829">
    <property type="entry name" value="PKS_ER"/>
    <property type="match status" value="1"/>
</dbReference>
<dbReference type="FunFam" id="3.40.50.720:FF:000121">
    <property type="entry name" value="Prostaglandin reductase 2"/>
    <property type="match status" value="1"/>
</dbReference>
<reference evidence="3 4" key="1">
    <citation type="journal article" date="2015" name="Genome Announc.">
        <title>Complete Genome Sequence of Methylobacterium aquaticum Strain 22A, Isolated from Racomitrium japonicum Moss.</title>
        <authorList>
            <person name="Tani A."/>
            <person name="Ogura Y."/>
            <person name="Hayashi T."/>
            <person name="Kimbara K."/>
        </authorList>
    </citation>
    <scope>NUCLEOTIDE SEQUENCE [LARGE SCALE GENOMIC DNA]</scope>
    <source>
        <strain evidence="3 4">MA-22A</strain>
    </source>
</reference>
<feature type="domain" description="Enoyl reductase (ER)" evidence="2">
    <location>
        <begin position="29"/>
        <end position="342"/>
    </location>
</feature>